<evidence type="ECO:0000313" key="2">
    <source>
        <dbReference type="EMBL" id="PWA87556.1"/>
    </source>
</evidence>
<name>A0A2U1PP46_ARTAN</name>
<protein>
    <recommendedName>
        <fullName evidence="4">RNA-directed DNA polymerase, eukaryota, Reverse transcriptase zinc-binding domain protein</fullName>
    </recommendedName>
</protein>
<comment type="caution">
    <text evidence="2">The sequence shown here is derived from an EMBL/GenBank/DDBJ whole genome shotgun (WGS) entry which is preliminary data.</text>
</comment>
<feature type="region of interest" description="Disordered" evidence="1">
    <location>
        <begin position="29"/>
        <end position="56"/>
    </location>
</feature>
<proteinExistence type="predicted"/>
<dbReference type="PANTHER" id="PTHR36617">
    <property type="entry name" value="PROTEIN, PUTATIVE-RELATED"/>
    <property type="match status" value="1"/>
</dbReference>
<evidence type="ECO:0000256" key="1">
    <source>
        <dbReference type="SAM" id="MobiDB-lite"/>
    </source>
</evidence>
<evidence type="ECO:0008006" key="4">
    <source>
        <dbReference type="Google" id="ProtNLM"/>
    </source>
</evidence>
<dbReference type="Proteomes" id="UP000245207">
    <property type="component" value="Unassembled WGS sequence"/>
</dbReference>
<keyword evidence="3" id="KW-1185">Reference proteome</keyword>
<dbReference type="AlphaFoldDB" id="A0A2U1PP46"/>
<evidence type="ECO:0000313" key="3">
    <source>
        <dbReference type="Proteomes" id="UP000245207"/>
    </source>
</evidence>
<sequence>MNSHIVKTIVLETGPNRLVLASSTDETDQNRFNGSFGSTGIDRKKPGTQKSGTEPGFEDSIFVRKVGNGASFKFWEETWHGNTSFKDTYPRLYALESSKSCNINEMCYNSNDPLTRSWAWSRPMRLRLEMEQCVDLTNLLLTFDITNCPDSWVCSIENNKPYLVYAMRKVIEGCIIE</sequence>
<accession>A0A2U1PP46</accession>
<dbReference type="OrthoDB" id="1002412at2759"/>
<dbReference type="PANTHER" id="PTHR36617:SF5">
    <property type="entry name" value="OS05G0421675 PROTEIN"/>
    <property type="match status" value="1"/>
</dbReference>
<organism evidence="2 3">
    <name type="scientific">Artemisia annua</name>
    <name type="common">Sweet wormwood</name>
    <dbReference type="NCBI Taxonomy" id="35608"/>
    <lineage>
        <taxon>Eukaryota</taxon>
        <taxon>Viridiplantae</taxon>
        <taxon>Streptophyta</taxon>
        <taxon>Embryophyta</taxon>
        <taxon>Tracheophyta</taxon>
        <taxon>Spermatophyta</taxon>
        <taxon>Magnoliopsida</taxon>
        <taxon>eudicotyledons</taxon>
        <taxon>Gunneridae</taxon>
        <taxon>Pentapetalae</taxon>
        <taxon>asterids</taxon>
        <taxon>campanulids</taxon>
        <taxon>Asterales</taxon>
        <taxon>Asteraceae</taxon>
        <taxon>Asteroideae</taxon>
        <taxon>Anthemideae</taxon>
        <taxon>Artemisiinae</taxon>
        <taxon>Artemisia</taxon>
    </lineage>
</organism>
<dbReference type="EMBL" id="PKPP01000902">
    <property type="protein sequence ID" value="PWA87556.1"/>
    <property type="molecule type" value="Genomic_DNA"/>
</dbReference>
<gene>
    <name evidence="2" type="ORF">CTI12_AA129350</name>
</gene>
<reference evidence="2 3" key="1">
    <citation type="journal article" date="2018" name="Mol. Plant">
        <title>The genome of Artemisia annua provides insight into the evolution of Asteraceae family and artemisinin biosynthesis.</title>
        <authorList>
            <person name="Shen Q."/>
            <person name="Zhang L."/>
            <person name="Liao Z."/>
            <person name="Wang S."/>
            <person name="Yan T."/>
            <person name="Shi P."/>
            <person name="Liu M."/>
            <person name="Fu X."/>
            <person name="Pan Q."/>
            <person name="Wang Y."/>
            <person name="Lv Z."/>
            <person name="Lu X."/>
            <person name="Zhang F."/>
            <person name="Jiang W."/>
            <person name="Ma Y."/>
            <person name="Chen M."/>
            <person name="Hao X."/>
            <person name="Li L."/>
            <person name="Tang Y."/>
            <person name="Lv G."/>
            <person name="Zhou Y."/>
            <person name="Sun X."/>
            <person name="Brodelius P.E."/>
            <person name="Rose J.K.C."/>
            <person name="Tang K."/>
        </authorList>
    </citation>
    <scope>NUCLEOTIDE SEQUENCE [LARGE SCALE GENOMIC DNA]</scope>
    <source>
        <strain evidence="3">cv. Huhao1</strain>
        <tissue evidence="2">Leaf</tissue>
    </source>
</reference>